<dbReference type="InterPro" id="IPR001138">
    <property type="entry name" value="Zn2Cys6_DnaBD"/>
</dbReference>
<dbReference type="InterPro" id="IPR036864">
    <property type="entry name" value="Zn2-C6_fun-type_DNA-bd_sf"/>
</dbReference>
<dbReference type="InterPro" id="IPR021858">
    <property type="entry name" value="Fun_TF"/>
</dbReference>
<dbReference type="GO" id="GO:0005634">
    <property type="term" value="C:nucleus"/>
    <property type="evidence" value="ECO:0007669"/>
    <property type="project" value="UniProtKB-SubCell"/>
</dbReference>
<dbReference type="GO" id="GO:0008270">
    <property type="term" value="F:zinc ion binding"/>
    <property type="evidence" value="ECO:0007669"/>
    <property type="project" value="InterPro"/>
</dbReference>
<keyword evidence="2" id="KW-0539">Nucleus</keyword>
<evidence type="ECO:0000313" key="6">
    <source>
        <dbReference type="Proteomes" id="UP000669133"/>
    </source>
</evidence>
<dbReference type="Gene3D" id="4.10.240.10">
    <property type="entry name" value="Zn(2)-C6 fungal-type DNA-binding domain"/>
    <property type="match status" value="1"/>
</dbReference>
<evidence type="ECO:0000259" key="4">
    <source>
        <dbReference type="PROSITE" id="PS50048"/>
    </source>
</evidence>
<dbReference type="EMBL" id="JAEOAQ010000006">
    <property type="protein sequence ID" value="KAG5418082.1"/>
    <property type="molecule type" value="Genomic_DNA"/>
</dbReference>
<evidence type="ECO:0000313" key="5">
    <source>
        <dbReference type="EMBL" id="KAG5418082.1"/>
    </source>
</evidence>
<feature type="domain" description="Zn(2)-C6 fungal-type" evidence="4">
    <location>
        <begin position="24"/>
        <end position="54"/>
    </location>
</feature>
<dbReference type="SMART" id="SM00066">
    <property type="entry name" value="GAL4"/>
    <property type="match status" value="1"/>
</dbReference>
<dbReference type="Proteomes" id="UP000669133">
    <property type="component" value="Unassembled WGS sequence"/>
</dbReference>
<feature type="region of interest" description="Disordered" evidence="3">
    <location>
        <begin position="178"/>
        <end position="201"/>
    </location>
</feature>
<evidence type="ECO:0000256" key="3">
    <source>
        <dbReference type="SAM" id="MobiDB-lite"/>
    </source>
</evidence>
<feature type="region of interest" description="Disordered" evidence="3">
    <location>
        <begin position="117"/>
        <end position="137"/>
    </location>
</feature>
<dbReference type="OrthoDB" id="416217at2759"/>
<keyword evidence="6" id="KW-1185">Reference proteome</keyword>
<feature type="compositionally biased region" description="Polar residues" evidence="3">
    <location>
        <begin position="178"/>
        <end position="187"/>
    </location>
</feature>
<dbReference type="GO" id="GO:0000981">
    <property type="term" value="F:DNA-binding transcription factor activity, RNA polymerase II-specific"/>
    <property type="evidence" value="ECO:0007669"/>
    <property type="project" value="InterPro"/>
</dbReference>
<reference evidence="5 6" key="1">
    <citation type="submission" date="2020-12" db="EMBL/GenBank/DDBJ databases">
        <title>Effect of drift, selection, and recombination on the evolution of hybrid genomes in Candida yeast pathogens.</title>
        <authorList>
            <person name="Mixao V."/>
            <person name="Ksiezopolska E."/>
            <person name="Saus E."/>
            <person name="Boekhout T."/>
            <person name="Gacser A."/>
            <person name="Gabaldon T."/>
        </authorList>
    </citation>
    <scope>NUCLEOTIDE SEQUENCE [LARGE SCALE GENOMIC DNA]</scope>
    <source>
        <strain evidence="5 6">BP57</strain>
    </source>
</reference>
<dbReference type="GeneID" id="93653040"/>
<dbReference type="CDD" id="cd00067">
    <property type="entry name" value="GAL4"/>
    <property type="match status" value="1"/>
</dbReference>
<organism evidence="5 6">
    <name type="scientific">Candida metapsilosis</name>
    <dbReference type="NCBI Taxonomy" id="273372"/>
    <lineage>
        <taxon>Eukaryota</taxon>
        <taxon>Fungi</taxon>
        <taxon>Dikarya</taxon>
        <taxon>Ascomycota</taxon>
        <taxon>Saccharomycotina</taxon>
        <taxon>Pichiomycetes</taxon>
        <taxon>Debaryomycetaceae</taxon>
        <taxon>Candida/Lodderomyces clade</taxon>
        <taxon>Candida</taxon>
    </lineage>
</organism>
<dbReference type="RefSeq" id="XP_067547198.1">
    <property type="nucleotide sequence ID" value="XM_067693481.1"/>
</dbReference>
<feature type="region of interest" description="Disordered" evidence="3">
    <location>
        <begin position="809"/>
        <end position="835"/>
    </location>
</feature>
<dbReference type="SUPFAM" id="SSF57701">
    <property type="entry name" value="Zn2/Cys6 DNA-binding domain"/>
    <property type="match status" value="1"/>
</dbReference>
<evidence type="ECO:0000256" key="1">
    <source>
        <dbReference type="ARBA" id="ARBA00004123"/>
    </source>
</evidence>
<dbReference type="AlphaFoldDB" id="A0A8H7ZG69"/>
<feature type="compositionally biased region" description="Polar residues" evidence="3">
    <location>
        <begin position="812"/>
        <end position="821"/>
    </location>
</feature>
<gene>
    <name evidence="5" type="ORF">I9W82_004411</name>
</gene>
<dbReference type="GO" id="GO:0000976">
    <property type="term" value="F:transcription cis-regulatory region binding"/>
    <property type="evidence" value="ECO:0007669"/>
    <property type="project" value="TreeGrafter"/>
</dbReference>
<accession>A0A8H7ZG69</accession>
<evidence type="ECO:0000256" key="2">
    <source>
        <dbReference type="ARBA" id="ARBA00023242"/>
    </source>
</evidence>
<feature type="compositionally biased region" description="Polar residues" evidence="3">
    <location>
        <begin position="117"/>
        <end position="128"/>
    </location>
</feature>
<protein>
    <recommendedName>
        <fullName evidence="4">Zn(2)-C6 fungal-type domain-containing protein</fullName>
    </recommendedName>
</protein>
<dbReference type="PANTHER" id="PTHR37534:SF49">
    <property type="entry name" value="LYSINE BIOSYNTHESIS REGULATORY PROTEIN LYS14"/>
    <property type="match status" value="1"/>
</dbReference>
<proteinExistence type="predicted"/>
<dbReference type="PANTHER" id="PTHR37534">
    <property type="entry name" value="TRANSCRIPTIONAL ACTIVATOR PROTEIN UGA3"/>
    <property type="match status" value="1"/>
</dbReference>
<comment type="caution">
    <text evidence="5">The sequence shown here is derived from an EMBL/GenBank/DDBJ whole genome shotgun (WGS) entry which is preliminary data.</text>
</comment>
<dbReference type="Pfam" id="PF11951">
    <property type="entry name" value="Fungal_trans_2"/>
    <property type="match status" value="1"/>
</dbReference>
<name>A0A8H7ZG69_9ASCO</name>
<dbReference type="Pfam" id="PF00172">
    <property type="entry name" value="Zn_clus"/>
    <property type="match status" value="1"/>
</dbReference>
<comment type="subcellular location">
    <subcellularLocation>
        <location evidence="1">Nucleus</location>
    </subcellularLocation>
</comment>
<dbReference type="GO" id="GO:0045944">
    <property type="term" value="P:positive regulation of transcription by RNA polymerase II"/>
    <property type="evidence" value="ECO:0007669"/>
    <property type="project" value="TreeGrafter"/>
</dbReference>
<sequence>MKVDSVISSINKKVIKKRKYSRGGCKECKRRKIKCDETKPNCRTCTRLNKNCVYPSPTSTPSRKIQFDDPKIIVIDNGNLNPSFQPNRDRLVNGRDRNTHSLELRKAQSLQHNWGNTIVDLPSSSAPQQEPRPSDLSNPFKFYQVNHSNIRSSISARSPPRESSSIPNMEIEFNPIRSNANSQSPQQHHLIHSPRGSPRGRKQYKISDVLSPDIDFLNDYNWGSIAPDEVRDLFGDANLLVHDSLEMFGIDQFKHFTDPTGDLNRDDELSHFNSVQGSEESISIPEFPMKEFSYKHESQPIIQTSYKSNKELIDSTFENVDLAGPHEVYLNKLTETELGYHLFPFAHGIGANAVLKILLKYSQGCSYLLTALLSSSATFQFIQNRKPVHEQNRSKYTSICLKLLSDAFPKPNEKPTSSMANDIEKLLLTILILTSCFTATSYFQQQLDTTSTKMLSWKTHLRGVKDLLLKYTELTKSSSRAYISDGLALAKSWYFSIEALAELNDPLGGTLHYSKENISQVIDIIETDAEHDHSELSRIWLQTGYFSRERNAEYHDALLKINLLTASYPNLVQFNLFNGYSINVVCIIDELTKCLDLLREHNNVQVSGFRVAKVISLIDQGRDSFVVPMVNKITFEIPIESIGHPNYHKLDRISFPASCYAKETLPDGKCICYSWFDWSEQMHIESLALKVYITKGILKLPRNHPIIKELKTRIINSMFFLKTRSGDYQDYQDDVYLESEKYYVSKTLFDERALMAQSTFRQCLRVSLNDDDLEKLTLYFKALVKLGNGSALIALDLINKSKLRYEDKVGTNGDTNPNKGENNLGVVDSSDDDQTNMEFIPYS</sequence>
<dbReference type="PROSITE" id="PS00463">
    <property type="entry name" value="ZN2_CY6_FUNGAL_1"/>
    <property type="match status" value="1"/>
</dbReference>
<dbReference type="PROSITE" id="PS50048">
    <property type="entry name" value="ZN2_CY6_FUNGAL_2"/>
    <property type="match status" value="1"/>
</dbReference>